<dbReference type="Gene3D" id="3.30.565.40">
    <property type="entry name" value="Fervidobacterium nodosum Rt17-B1 like"/>
    <property type="match status" value="1"/>
</dbReference>
<protein>
    <recommendedName>
        <fullName evidence="3">DUF4163 domain-containing protein</fullName>
    </recommendedName>
</protein>
<name>A0A318EXA1_9FIRM</name>
<evidence type="ECO:0008006" key="3">
    <source>
        <dbReference type="Google" id="ProtNLM"/>
    </source>
</evidence>
<gene>
    <name evidence="1" type="ORF">C8E03_104242</name>
</gene>
<evidence type="ECO:0000313" key="1">
    <source>
        <dbReference type="EMBL" id="PXV91234.1"/>
    </source>
</evidence>
<evidence type="ECO:0000313" key="2">
    <source>
        <dbReference type="Proteomes" id="UP000247523"/>
    </source>
</evidence>
<dbReference type="AlphaFoldDB" id="A0A318EXA1"/>
<comment type="caution">
    <text evidence="1">The sequence shown here is derived from an EMBL/GenBank/DDBJ whole genome shotgun (WGS) entry which is preliminary data.</text>
</comment>
<organism evidence="1 2">
    <name type="scientific">Lachnotalea glycerini</name>
    <dbReference type="NCBI Taxonomy" id="1763509"/>
    <lineage>
        <taxon>Bacteria</taxon>
        <taxon>Bacillati</taxon>
        <taxon>Bacillota</taxon>
        <taxon>Clostridia</taxon>
        <taxon>Lachnospirales</taxon>
        <taxon>Lachnospiraceae</taxon>
        <taxon>Lachnotalea</taxon>
    </lineage>
</organism>
<proteinExistence type="predicted"/>
<reference evidence="1 2" key="1">
    <citation type="submission" date="2018-05" db="EMBL/GenBank/DDBJ databases">
        <title>Genomic Encyclopedia of Type Strains, Phase IV (KMG-IV): sequencing the most valuable type-strain genomes for metagenomic binning, comparative biology and taxonomic classification.</title>
        <authorList>
            <person name="Goeker M."/>
        </authorList>
    </citation>
    <scope>NUCLEOTIDE SEQUENCE [LARGE SCALE GENOMIC DNA]</scope>
    <source>
        <strain evidence="1 2">DSM 28816</strain>
    </source>
</reference>
<dbReference type="RefSeq" id="WP_110291064.1">
    <property type="nucleotide sequence ID" value="NZ_QICS01000004.1"/>
</dbReference>
<dbReference type="EMBL" id="QICS01000004">
    <property type="protein sequence ID" value="PXV91234.1"/>
    <property type="molecule type" value="Genomic_DNA"/>
</dbReference>
<dbReference type="Proteomes" id="UP000247523">
    <property type="component" value="Unassembled WGS sequence"/>
</dbReference>
<sequence>MRKKRLKVFIVILFFLALFYVGIHMTSRTRFQANNTYNISSLTYTKNDVNVSYPNISGLKDAEIQQRINDLLKKEAFRELDLQGEPFIEENGVEDIKLFIEYQILNQNNNCLSVKYTGDVFVKDSAYSRSILTTINIDLNKGTRLQLRDMINVDYGFVKEIREVLRLFINKNPDLEIVYKEKLEYDDDDFINVFRQADNELGSDCFSYLTEDYLGISFATAHTAGDHFEIEIEIKDILKYLKNKKVIE</sequence>
<accession>A0A318EXA1</accession>